<keyword evidence="7" id="KW-1185">Reference proteome</keyword>
<sequence length="347" mass="37400">MPDGGAVPEQPDQREAAAAHETLLFAWLRADDDATRPQDTSDAIVVRSTGPAPRISRRLELDTVECAVVEGEEVDVEPFPTTRAWRGVLLGYLDDGELSVDQEGRRVDLHRGDFVFYTAAQRYRIRSSAAHRFLVVRIPTSALVLRHGLFTDVLSTDLNDLPSAPLLRSLLAVLADPGFAPSLPARAHTADALVAAAHAVIADAREPGTAEAMSQFHRIVVWIDAHLADDDLSTDRVAAGSFVSARTVRRVFALNGTTVSALVRQRRLERVRNALLDPREQGTSIGALAARWGLREPSSFSRAFTQQFGMPPRRYRALHLHQGTAGGPAGAGADGPAGAAPQPVPVS</sequence>
<dbReference type="OrthoDB" id="9799345at2"/>
<dbReference type="PANTHER" id="PTHR46796">
    <property type="entry name" value="HTH-TYPE TRANSCRIPTIONAL ACTIVATOR RHAS-RELATED"/>
    <property type="match status" value="1"/>
</dbReference>
<dbReference type="PROSITE" id="PS01124">
    <property type="entry name" value="HTH_ARAC_FAMILY_2"/>
    <property type="match status" value="1"/>
</dbReference>
<dbReference type="Pfam" id="PF12833">
    <property type="entry name" value="HTH_18"/>
    <property type="match status" value="1"/>
</dbReference>
<feature type="region of interest" description="Disordered" evidence="4">
    <location>
        <begin position="321"/>
        <end position="347"/>
    </location>
</feature>
<evidence type="ECO:0000256" key="2">
    <source>
        <dbReference type="ARBA" id="ARBA00023125"/>
    </source>
</evidence>
<feature type="domain" description="HTH araC/xylS-type" evidence="5">
    <location>
        <begin position="217"/>
        <end position="318"/>
    </location>
</feature>
<keyword evidence="1" id="KW-0805">Transcription regulation</keyword>
<dbReference type="Pfam" id="PF14525">
    <property type="entry name" value="AraC_binding_2"/>
    <property type="match status" value="1"/>
</dbReference>
<organism evidence="6 7">
    <name type="scientific">Quadrisphaera setariae</name>
    <dbReference type="NCBI Taxonomy" id="2593304"/>
    <lineage>
        <taxon>Bacteria</taxon>
        <taxon>Bacillati</taxon>
        <taxon>Actinomycetota</taxon>
        <taxon>Actinomycetes</taxon>
        <taxon>Kineosporiales</taxon>
        <taxon>Kineosporiaceae</taxon>
        <taxon>Quadrisphaera</taxon>
    </lineage>
</organism>
<dbReference type="SUPFAM" id="SSF46689">
    <property type="entry name" value="Homeodomain-like"/>
    <property type="match status" value="1"/>
</dbReference>
<evidence type="ECO:0000313" key="7">
    <source>
        <dbReference type="Proteomes" id="UP000321234"/>
    </source>
</evidence>
<evidence type="ECO:0000313" key="6">
    <source>
        <dbReference type="EMBL" id="TXR58157.1"/>
    </source>
</evidence>
<dbReference type="InterPro" id="IPR018060">
    <property type="entry name" value="HTH_AraC"/>
</dbReference>
<protein>
    <submittedName>
        <fullName evidence="6">AraC family transcriptional regulator</fullName>
    </submittedName>
</protein>
<gene>
    <name evidence="6" type="ORF">FMM08_02955</name>
</gene>
<keyword evidence="2" id="KW-0238">DNA-binding</keyword>
<dbReference type="GO" id="GO:0003700">
    <property type="term" value="F:DNA-binding transcription factor activity"/>
    <property type="evidence" value="ECO:0007669"/>
    <property type="project" value="InterPro"/>
</dbReference>
<dbReference type="InterPro" id="IPR018062">
    <property type="entry name" value="HTH_AraC-typ_CS"/>
</dbReference>
<dbReference type="PROSITE" id="PS00041">
    <property type="entry name" value="HTH_ARAC_FAMILY_1"/>
    <property type="match status" value="1"/>
</dbReference>
<dbReference type="InterPro" id="IPR035418">
    <property type="entry name" value="AraC-bd_2"/>
</dbReference>
<reference evidence="6 7" key="1">
    <citation type="submission" date="2019-07" db="EMBL/GenBank/DDBJ databases">
        <title>Quadrisphaera sp. strain DD2A genome sequencing and assembly.</title>
        <authorList>
            <person name="Kim I."/>
        </authorList>
    </citation>
    <scope>NUCLEOTIDE SEQUENCE [LARGE SCALE GENOMIC DNA]</scope>
    <source>
        <strain evidence="6 7">DD2A</strain>
    </source>
</reference>
<dbReference type="AlphaFoldDB" id="A0A5C8ZJV9"/>
<evidence type="ECO:0000256" key="3">
    <source>
        <dbReference type="ARBA" id="ARBA00023163"/>
    </source>
</evidence>
<dbReference type="InterPro" id="IPR050204">
    <property type="entry name" value="AraC_XylS_family_regulators"/>
</dbReference>
<dbReference type="EMBL" id="VKAC01000001">
    <property type="protein sequence ID" value="TXR58157.1"/>
    <property type="molecule type" value="Genomic_DNA"/>
</dbReference>
<evidence type="ECO:0000256" key="4">
    <source>
        <dbReference type="SAM" id="MobiDB-lite"/>
    </source>
</evidence>
<dbReference type="Proteomes" id="UP000321234">
    <property type="component" value="Unassembled WGS sequence"/>
</dbReference>
<dbReference type="SMART" id="SM00342">
    <property type="entry name" value="HTH_ARAC"/>
    <property type="match status" value="1"/>
</dbReference>
<proteinExistence type="predicted"/>
<dbReference type="Gene3D" id="1.10.10.60">
    <property type="entry name" value="Homeodomain-like"/>
    <property type="match status" value="1"/>
</dbReference>
<name>A0A5C8ZJV9_9ACTN</name>
<keyword evidence="3" id="KW-0804">Transcription</keyword>
<dbReference type="InterPro" id="IPR009057">
    <property type="entry name" value="Homeodomain-like_sf"/>
</dbReference>
<evidence type="ECO:0000259" key="5">
    <source>
        <dbReference type="PROSITE" id="PS01124"/>
    </source>
</evidence>
<accession>A0A5C8ZJV9</accession>
<comment type="caution">
    <text evidence="6">The sequence shown here is derived from an EMBL/GenBank/DDBJ whole genome shotgun (WGS) entry which is preliminary data.</text>
</comment>
<dbReference type="RefSeq" id="WP_147924766.1">
    <property type="nucleotide sequence ID" value="NZ_VKAC01000001.1"/>
</dbReference>
<feature type="compositionally biased region" description="Gly residues" evidence="4">
    <location>
        <begin position="324"/>
        <end position="335"/>
    </location>
</feature>
<dbReference type="PANTHER" id="PTHR46796:SF6">
    <property type="entry name" value="ARAC SUBFAMILY"/>
    <property type="match status" value="1"/>
</dbReference>
<evidence type="ECO:0000256" key="1">
    <source>
        <dbReference type="ARBA" id="ARBA00023015"/>
    </source>
</evidence>
<dbReference type="GO" id="GO:0043565">
    <property type="term" value="F:sequence-specific DNA binding"/>
    <property type="evidence" value="ECO:0007669"/>
    <property type="project" value="InterPro"/>
</dbReference>